<evidence type="ECO:0000256" key="3">
    <source>
        <dbReference type="ARBA" id="ARBA00022679"/>
    </source>
</evidence>
<gene>
    <name evidence="5" type="ORF">HMPREF0872_02190</name>
</gene>
<comment type="caution">
    <text evidence="5">The sequence shown here is derived from an EMBL/GenBank/DDBJ whole genome shotgun (WGS) entry which is preliminary data.</text>
</comment>
<organism evidence="5 6">
    <name type="scientific">Veillonella montpellierensis DNF00314</name>
    <dbReference type="NCBI Taxonomy" id="1401067"/>
    <lineage>
        <taxon>Bacteria</taxon>
        <taxon>Bacillati</taxon>
        <taxon>Bacillota</taxon>
        <taxon>Negativicutes</taxon>
        <taxon>Veillonellales</taxon>
        <taxon>Veillonellaceae</taxon>
        <taxon>Veillonella</taxon>
    </lineage>
</organism>
<keyword evidence="4" id="KW-1133">Transmembrane helix</keyword>
<evidence type="ECO:0000256" key="1">
    <source>
        <dbReference type="ARBA" id="ARBA00006739"/>
    </source>
</evidence>
<comment type="similarity">
    <text evidence="1">Belongs to the glycosyltransferase 2 family.</text>
</comment>
<evidence type="ECO:0000313" key="5">
    <source>
        <dbReference type="EMBL" id="KGF47920.1"/>
    </source>
</evidence>
<feature type="transmembrane region" description="Helical" evidence="4">
    <location>
        <begin position="12"/>
        <end position="32"/>
    </location>
</feature>
<reference evidence="5 6" key="1">
    <citation type="submission" date="2014-07" db="EMBL/GenBank/DDBJ databases">
        <authorList>
            <person name="McCorrison J."/>
            <person name="Sanka R."/>
            <person name="Torralba M."/>
            <person name="Gillis M."/>
            <person name="Haft D.H."/>
            <person name="Methe B."/>
            <person name="Sutton G."/>
            <person name="Nelson K.E."/>
        </authorList>
    </citation>
    <scope>NUCLEOTIDE SEQUENCE [LARGE SCALE GENOMIC DNA]</scope>
    <source>
        <strain evidence="5 6">DNF00314</strain>
    </source>
</reference>
<keyword evidence="6" id="KW-1185">Reference proteome</keyword>
<evidence type="ECO:0000256" key="2">
    <source>
        <dbReference type="ARBA" id="ARBA00022676"/>
    </source>
</evidence>
<proteinExistence type="inferred from homology"/>
<evidence type="ECO:0000256" key="4">
    <source>
        <dbReference type="SAM" id="Phobius"/>
    </source>
</evidence>
<dbReference type="PANTHER" id="PTHR43630:SF1">
    <property type="entry name" value="POLY-BETA-1,6-N-ACETYL-D-GLUCOSAMINE SYNTHASE"/>
    <property type="match status" value="1"/>
</dbReference>
<dbReference type="CDD" id="cd06438">
    <property type="entry name" value="EpsO_like"/>
    <property type="match status" value="1"/>
</dbReference>
<keyword evidence="4" id="KW-0472">Membrane</keyword>
<dbReference type="Gene3D" id="3.90.550.10">
    <property type="entry name" value="Spore Coat Polysaccharide Biosynthesis Protein SpsA, Chain A"/>
    <property type="match status" value="1"/>
</dbReference>
<keyword evidence="3 5" id="KW-0808">Transferase</keyword>
<feature type="transmembrane region" description="Helical" evidence="4">
    <location>
        <begin position="364"/>
        <end position="387"/>
    </location>
</feature>
<dbReference type="RefSeq" id="WP_028257259.1">
    <property type="nucleotide sequence ID" value="NZ_JRNT01000006.1"/>
</dbReference>
<dbReference type="Proteomes" id="UP000029628">
    <property type="component" value="Unassembled WGS sequence"/>
</dbReference>
<protein>
    <submittedName>
        <fullName evidence="5">Glycosyl transferase family 2</fullName>
    </submittedName>
</protein>
<dbReference type="SUPFAM" id="SSF53448">
    <property type="entry name" value="Nucleotide-diphospho-sugar transferases"/>
    <property type="match status" value="1"/>
</dbReference>
<feature type="transmembrane region" description="Helical" evidence="4">
    <location>
        <begin position="339"/>
        <end position="358"/>
    </location>
</feature>
<feature type="transmembrane region" description="Helical" evidence="4">
    <location>
        <begin position="305"/>
        <end position="327"/>
    </location>
</feature>
<dbReference type="GO" id="GO:0016757">
    <property type="term" value="F:glycosyltransferase activity"/>
    <property type="evidence" value="ECO:0007669"/>
    <property type="project" value="UniProtKB-KW"/>
</dbReference>
<sequence>MDYYLDLLLIPIQIIIFIYTIYLLILMFVGLWKHKEVKIYAPKNRFAIIICAHNEACVIASLIDNLKLQEYPKELFDIFVVADNCTDNTKLVAEQAGAIVYERTDARAKGKGYAMGWMFDRLLSMDTNYDAFCIFDADNLVHPKFLQEMNWHLEKGEHIIQGYLNAKNPVDTWISGCFSIAFWMVNHMVHLAKYRLGLSTALGGTGMCFRSDIVRKYGWGCTSLTEDMEYSMKMLTRGIRTCWAHDAIIYDEKVLTFVQSWNQRLRWAQGQFDCAGRYIPQLFIAGIRQRNIKILDGIMQVSGPYFMMLSTIMLLLSLVNTYVAPIYTSLWQQILPMSVLSFIGIAQYVVPLLILLQIKVPFKIYLYYLIYPIFVYSWMIINILGFFRRHKTEWHHTKHIRAVSMSDIKLTRMNDVGNK</sequence>
<dbReference type="AlphaFoldDB" id="A0A096AM99"/>
<evidence type="ECO:0000313" key="6">
    <source>
        <dbReference type="Proteomes" id="UP000029628"/>
    </source>
</evidence>
<keyword evidence="2" id="KW-0328">Glycosyltransferase</keyword>
<name>A0A096AM99_9FIRM</name>
<keyword evidence="4" id="KW-0812">Transmembrane</keyword>
<dbReference type="InterPro" id="IPR029044">
    <property type="entry name" value="Nucleotide-diphossugar_trans"/>
</dbReference>
<dbReference type="eggNOG" id="COG1215">
    <property type="taxonomic scope" value="Bacteria"/>
</dbReference>
<dbReference type="EMBL" id="JRNT01000006">
    <property type="protein sequence ID" value="KGF47920.1"/>
    <property type="molecule type" value="Genomic_DNA"/>
</dbReference>
<accession>A0A096AM99</accession>
<dbReference type="PANTHER" id="PTHR43630">
    <property type="entry name" value="POLY-BETA-1,6-N-ACETYL-D-GLUCOSAMINE SYNTHASE"/>
    <property type="match status" value="1"/>
</dbReference>
<dbReference type="Pfam" id="PF13641">
    <property type="entry name" value="Glyco_tranf_2_3"/>
    <property type="match status" value="1"/>
</dbReference>